<accession>A0A1L3SVA2</accession>
<sequence length="429" mass="46607">MRLGGRLAAAIEVLEDIRARHRPAADALRDWGLSHRFAGAGDRAAIGNIVYDALRRKRSAGYLFGSDEPRAAAFGALFLEWGETPETVKAALTGDRFAPPLLSDDEIGALGANRLEEAPEAVRADVPDWCAPFLEARFGAGWVAEGMALSARPPLDLRVNTLKADRDKVLRELSGMNAEPTAMSPHGIRIPPIKGSGRHPNVQAEPAFRKGWLEVQDEGSQIAAALAGAESGLQVLDYCAGAGGKTLALSAAMENRGQVFAHDSEKQRLSPIFDRLRRADVRNVQVVPRPEELAPLEKRMDLVLVDAPCTGSGTWRRRPDAKWRLTDRQLEVRMAEQEKILAEASRFVRPGGRLAYVTCSIFPQENVERIDAFLAANPGFNPVDHAQLFESRFEGKSGSARIDPAKGISLTPAYSGTDGFYVAVLSRAA</sequence>
<dbReference type="PANTHER" id="PTHR22807:SF53">
    <property type="entry name" value="RIBOSOMAL RNA SMALL SUBUNIT METHYLTRANSFERASE B-RELATED"/>
    <property type="match status" value="1"/>
</dbReference>
<evidence type="ECO:0000313" key="9">
    <source>
        <dbReference type="Proteomes" id="UP000182840"/>
    </source>
</evidence>
<evidence type="ECO:0000256" key="1">
    <source>
        <dbReference type="ARBA" id="ARBA00022603"/>
    </source>
</evidence>
<evidence type="ECO:0000256" key="3">
    <source>
        <dbReference type="ARBA" id="ARBA00022691"/>
    </source>
</evidence>
<dbReference type="RefSeq" id="WP_072606820.1">
    <property type="nucleotide sequence ID" value="NZ_CP018171.1"/>
</dbReference>
<evidence type="ECO:0000256" key="4">
    <source>
        <dbReference type="ARBA" id="ARBA00022884"/>
    </source>
</evidence>
<dbReference type="Pfam" id="PF22458">
    <property type="entry name" value="RsmF-B_ferredox"/>
    <property type="match status" value="1"/>
</dbReference>
<keyword evidence="1 5" id="KW-0489">Methyltransferase</keyword>
<dbReference type="KEGG" id="meso:BSQ44_19695"/>
<evidence type="ECO:0000259" key="7">
    <source>
        <dbReference type="PROSITE" id="PS51686"/>
    </source>
</evidence>
<dbReference type="OrthoDB" id="9810297at2"/>
<dbReference type="GO" id="GO:0001510">
    <property type="term" value="P:RNA methylation"/>
    <property type="evidence" value="ECO:0007669"/>
    <property type="project" value="InterPro"/>
</dbReference>
<comment type="caution">
    <text evidence="5">Lacks conserved residue(s) required for the propagation of feature annotation.</text>
</comment>
<feature type="binding site" evidence="5">
    <location>
        <position position="306"/>
    </location>
    <ligand>
        <name>S-adenosyl-L-methionine</name>
        <dbReference type="ChEBI" id="CHEBI:59789"/>
    </ligand>
</feature>
<keyword evidence="2 5" id="KW-0808">Transferase</keyword>
<dbReference type="PANTHER" id="PTHR22807">
    <property type="entry name" value="NOP2 YEAST -RELATED NOL1/NOP2/FMU SUN DOMAIN-CONTAINING"/>
    <property type="match status" value="1"/>
</dbReference>
<name>A0A1L3SVA2_9HYPH</name>
<dbReference type="Gene3D" id="3.40.50.150">
    <property type="entry name" value="Vaccinia Virus protein VP39"/>
    <property type="match status" value="1"/>
</dbReference>
<feature type="domain" description="SAM-dependent MTase RsmB/NOP-type" evidence="7">
    <location>
        <begin position="145"/>
        <end position="428"/>
    </location>
</feature>
<organism evidence="8 9">
    <name type="scientific">Aquibium oceanicum</name>
    <dbReference type="NCBI Taxonomy" id="1670800"/>
    <lineage>
        <taxon>Bacteria</taxon>
        <taxon>Pseudomonadati</taxon>
        <taxon>Pseudomonadota</taxon>
        <taxon>Alphaproteobacteria</taxon>
        <taxon>Hyphomicrobiales</taxon>
        <taxon>Phyllobacteriaceae</taxon>
        <taxon>Aquibium</taxon>
    </lineage>
</organism>
<dbReference type="Pfam" id="PF01189">
    <property type="entry name" value="Methyltr_RsmB-F"/>
    <property type="match status" value="1"/>
</dbReference>
<dbReference type="EMBL" id="CP018171">
    <property type="protein sequence ID" value="APH73349.1"/>
    <property type="molecule type" value="Genomic_DNA"/>
</dbReference>
<keyword evidence="9" id="KW-1185">Reference proteome</keyword>
<proteinExistence type="inferred from homology"/>
<evidence type="ECO:0000256" key="5">
    <source>
        <dbReference type="PROSITE-ProRule" id="PRU01023"/>
    </source>
</evidence>
<dbReference type="GO" id="GO:0003723">
    <property type="term" value="F:RNA binding"/>
    <property type="evidence" value="ECO:0007669"/>
    <property type="project" value="UniProtKB-UniRule"/>
</dbReference>
<feature type="region of interest" description="Disordered" evidence="6">
    <location>
        <begin position="178"/>
        <end position="198"/>
    </location>
</feature>
<reference evidence="9" key="1">
    <citation type="submission" date="2016-11" db="EMBL/GenBank/DDBJ databases">
        <title>Mesorhizobium oceanicum sp. nov., isolated from deep seawater in South China Sea.</title>
        <authorList>
            <person name="Fu G.-Y."/>
        </authorList>
    </citation>
    <scope>NUCLEOTIDE SEQUENCE [LARGE SCALE GENOMIC DNA]</scope>
    <source>
        <strain evidence="9">B7</strain>
    </source>
</reference>
<keyword evidence="3 5" id="KW-0949">S-adenosyl-L-methionine</keyword>
<feature type="active site" description="Nucleophile" evidence="5">
    <location>
        <position position="359"/>
    </location>
</feature>
<protein>
    <submittedName>
        <fullName evidence="8">MFS transporter</fullName>
    </submittedName>
</protein>
<dbReference type="InterPro" id="IPR049560">
    <property type="entry name" value="MeTrfase_RsmB-F_NOP2_cat"/>
</dbReference>
<comment type="similarity">
    <text evidence="5">Belongs to the class I-like SAM-binding methyltransferase superfamily. RsmB/NOP family.</text>
</comment>
<dbReference type="STRING" id="1670800.BSQ44_19695"/>
<dbReference type="PRINTS" id="PR02008">
    <property type="entry name" value="RCMTFAMILY"/>
</dbReference>
<dbReference type="InterPro" id="IPR029063">
    <property type="entry name" value="SAM-dependent_MTases_sf"/>
</dbReference>
<gene>
    <name evidence="8" type="ORF">BSQ44_19695</name>
</gene>
<dbReference type="GO" id="GO:0008173">
    <property type="term" value="F:RNA methyltransferase activity"/>
    <property type="evidence" value="ECO:0007669"/>
    <property type="project" value="InterPro"/>
</dbReference>
<dbReference type="PROSITE" id="PS51686">
    <property type="entry name" value="SAM_MT_RSMB_NOP"/>
    <property type="match status" value="1"/>
</dbReference>
<dbReference type="InterPro" id="IPR023267">
    <property type="entry name" value="RCMT"/>
</dbReference>
<dbReference type="AlphaFoldDB" id="A0A1L3SVA2"/>
<dbReference type="Proteomes" id="UP000182840">
    <property type="component" value="Chromosome"/>
</dbReference>
<dbReference type="InterPro" id="IPR054728">
    <property type="entry name" value="RsmB-like_ferredoxin"/>
</dbReference>
<evidence type="ECO:0000313" key="8">
    <source>
        <dbReference type="EMBL" id="APH73349.1"/>
    </source>
</evidence>
<feature type="binding site" evidence="5">
    <location>
        <position position="263"/>
    </location>
    <ligand>
        <name>S-adenosyl-L-methionine</name>
        <dbReference type="ChEBI" id="CHEBI:59789"/>
    </ligand>
</feature>
<evidence type="ECO:0000256" key="6">
    <source>
        <dbReference type="SAM" id="MobiDB-lite"/>
    </source>
</evidence>
<keyword evidence="4 5" id="KW-0694">RNA-binding</keyword>
<dbReference type="SUPFAM" id="SSF53335">
    <property type="entry name" value="S-adenosyl-L-methionine-dependent methyltransferases"/>
    <property type="match status" value="1"/>
</dbReference>
<evidence type="ECO:0000256" key="2">
    <source>
        <dbReference type="ARBA" id="ARBA00022679"/>
    </source>
</evidence>
<dbReference type="InterPro" id="IPR001678">
    <property type="entry name" value="MeTrfase_RsmB-F_NOP2_dom"/>
</dbReference>